<dbReference type="STRING" id="249408.BOO71_0000445"/>
<dbReference type="AlphaFoldDB" id="A0A1U7P4Q0"/>
<dbReference type="Proteomes" id="UP000186607">
    <property type="component" value="Unassembled WGS sequence"/>
</dbReference>
<proteinExistence type="predicted"/>
<dbReference type="RefSeq" id="WP_075830095.1">
    <property type="nucleotide sequence ID" value="NZ_MSTI01000007.1"/>
</dbReference>
<evidence type="ECO:0000313" key="2">
    <source>
        <dbReference type="EMBL" id="OLV20139.1"/>
    </source>
</evidence>
<organism evidence="2 3">
    <name type="scientific">Deinococcus marmoris</name>
    <dbReference type="NCBI Taxonomy" id="249408"/>
    <lineage>
        <taxon>Bacteria</taxon>
        <taxon>Thermotogati</taxon>
        <taxon>Deinococcota</taxon>
        <taxon>Deinococci</taxon>
        <taxon>Deinococcales</taxon>
        <taxon>Deinococcaceae</taxon>
        <taxon>Deinococcus</taxon>
    </lineage>
</organism>
<evidence type="ECO:0000256" key="1">
    <source>
        <dbReference type="SAM" id="MobiDB-lite"/>
    </source>
</evidence>
<keyword evidence="3" id="KW-1185">Reference proteome</keyword>
<accession>A0A1U7P4Q0</accession>
<dbReference type="EMBL" id="MSTI01000007">
    <property type="protein sequence ID" value="OLV20139.1"/>
    <property type="molecule type" value="Genomic_DNA"/>
</dbReference>
<comment type="caution">
    <text evidence="2">The sequence shown here is derived from an EMBL/GenBank/DDBJ whole genome shotgun (WGS) entry which is preliminary data.</text>
</comment>
<gene>
    <name evidence="2" type="ORF">BOO71_0000445</name>
</gene>
<name>A0A1U7P4Q0_9DEIO</name>
<sequence length="95" mass="10439">MKDAKASEKARRLANQAHDHADFVAAIAHHVTHEASNNMLRHAATHLRQMAGFLESEYALEAPLSEQAARELSENVSHMRGAALKAKPEEEVDGD</sequence>
<reference evidence="2 3" key="1">
    <citation type="submission" date="2017-01" db="EMBL/GenBank/DDBJ databases">
        <title>Genome Analysis of Deinococcus marmoris KOPRI26562.</title>
        <authorList>
            <person name="Kim J.H."/>
            <person name="Oh H.-M."/>
        </authorList>
    </citation>
    <scope>NUCLEOTIDE SEQUENCE [LARGE SCALE GENOMIC DNA]</scope>
    <source>
        <strain evidence="2 3">KOPRI26562</strain>
    </source>
</reference>
<feature type="region of interest" description="Disordered" evidence="1">
    <location>
        <begin position="71"/>
        <end position="95"/>
    </location>
</feature>
<protein>
    <submittedName>
        <fullName evidence="2">Uncharacterized protein</fullName>
    </submittedName>
</protein>
<evidence type="ECO:0000313" key="3">
    <source>
        <dbReference type="Proteomes" id="UP000186607"/>
    </source>
</evidence>